<dbReference type="AlphaFoldDB" id="A0A7S3XZW2"/>
<dbReference type="SMART" id="SM01425">
    <property type="entry name" value="EsV_1_7"/>
    <property type="match status" value="5"/>
</dbReference>
<sequence length="484" mass="53793">MKQSQRRQKAQKARQSCEYGGCNKSANFGFVGDNGSKRKRFCKNHALEGMINLTNNVCENGGCNKYATFGFLGDNGRKNIRFCKGHSLEGMINLSRLIKDPPERTGTRQLFEHADEQSPKSLRNPSLLCQNGGCQLYASFGFVDDNDNGRRRIKIQRKFCKKHSLEGMVNLNYRILKGCPVDPCEVSTCRARRPNYGFPESNKRVRCRKHSLDGMVDLTKATIPVARRCQATGCSCKNPSYGFVDGKRTHCAKHKEPGMFCHTWKNTHSIQGSLLIPGGSSSLPGTVKATPQPLMATLSESKAPDTGEETPLPLMTILSKSKNHHTESMTLFDSPFSQDGVIASDRSAVLSSPIASKNPAVGNAAYAFVKTMADMVLGKQLILTMQHAQNLYILKRQEHECPIIKADPTHLARWVLDTMHSRGLRVLKLGPQYGGSVFYSANMDVDSFGNGLAKILFREWDRSRSGTHKPPRETPEDDVHKVNI</sequence>
<evidence type="ECO:0000256" key="1">
    <source>
        <dbReference type="SAM" id="MobiDB-lite"/>
    </source>
</evidence>
<protein>
    <recommendedName>
        <fullName evidence="3">EsV-1-7</fullName>
    </recommendedName>
</protein>
<accession>A0A7S3XZW2</accession>
<reference evidence="2" key="1">
    <citation type="submission" date="2021-01" db="EMBL/GenBank/DDBJ databases">
        <authorList>
            <person name="Corre E."/>
            <person name="Pelletier E."/>
            <person name="Niang G."/>
            <person name="Scheremetjew M."/>
            <person name="Finn R."/>
            <person name="Kale V."/>
            <person name="Holt S."/>
            <person name="Cochrane G."/>
            <person name="Meng A."/>
            <person name="Brown T."/>
            <person name="Cohen L."/>
        </authorList>
    </citation>
    <scope>NUCLEOTIDE SEQUENCE</scope>
    <source>
        <strain evidence="2">CCMP3107</strain>
    </source>
</reference>
<dbReference type="Pfam" id="PF19114">
    <property type="entry name" value="EsV_1_7_cys"/>
    <property type="match status" value="5"/>
</dbReference>
<dbReference type="EMBL" id="HBIU01034427">
    <property type="protein sequence ID" value="CAE0637078.1"/>
    <property type="molecule type" value="Transcribed_RNA"/>
</dbReference>
<name>A0A7S3XZW2_HETAK</name>
<evidence type="ECO:0000313" key="2">
    <source>
        <dbReference type="EMBL" id="CAE0637078.1"/>
    </source>
</evidence>
<evidence type="ECO:0008006" key="3">
    <source>
        <dbReference type="Google" id="ProtNLM"/>
    </source>
</evidence>
<feature type="region of interest" description="Disordered" evidence="1">
    <location>
        <begin position="463"/>
        <end position="484"/>
    </location>
</feature>
<proteinExistence type="predicted"/>
<organism evidence="2">
    <name type="scientific">Heterosigma akashiwo</name>
    <name type="common">Chromophytic alga</name>
    <name type="synonym">Heterosigma carterae</name>
    <dbReference type="NCBI Taxonomy" id="2829"/>
    <lineage>
        <taxon>Eukaryota</taxon>
        <taxon>Sar</taxon>
        <taxon>Stramenopiles</taxon>
        <taxon>Ochrophyta</taxon>
        <taxon>Raphidophyceae</taxon>
        <taxon>Chattonellales</taxon>
        <taxon>Chattonellaceae</taxon>
        <taxon>Heterosigma</taxon>
    </lineage>
</organism>
<dbReference type="InterPro" id="IPR043822">
    <property type="entry name" value="EsV_1_7_cys"/>
</dbReference>
<gene>
    <name evidence="2" type="ORF">HAKA00212_LOCUS15852</name>
</gene>